<dbReference type="AlphaFoldDB" id="A0A4Y9SIB0"/>
<evidence type="ECO:0000313" key="3">
    <source>
        <dbReference type="Proteomes" id="UP000298438"/>
    </source>
</evidence>
<gene>
    <name evidence="2" type="ORF">E4L96_10445</name>
</gene>
<evidence type="ECO:0000259" key="1">
    <source>
        <dbReference type="Pfam" id="PF13609"/>
    </source>
</evidence>
<dbReference type="Gene3D" id="2.40.160.10">
    <property type="entry name" value="Porin"/>
    <property type="match status" value="2"/>
</dbReference>
<sequence>MWLHIFCCRWHFWWDRWRASIYWMSLRSHPLIFAAVLTLALLFALPASADLQLYGRLNVSVERRTEAGGPRFQVGDNASRFGIMEVERTRSGLESGVHLEMGFDATTGKPYGSGFDRGAELFFGTPNVKLSMGSVGSTAYLAITDVVSLHNHDTGISSDALFAHVEPLQHKMVVTLHADRWTMQAASWRADPMVTGRAGTAYLLAWTRPGMSLALSSGQDGVRYERSVRGLWQAGPLELAAYVELDRNVFGSGRRLLGRVAVAWHAGASEFHVNVAQASAYGGALPGERGARQRTLGYNYNLSARSKVYALATAVYDEGRLYGSRRALALGVRQNF</sequence>
<dbReference type="InterPro" id="IPR033900">
    <property type="entry name" value="Gram_neg_porin_domain"/>
</dbReference>
<dbReference type="InterPro" id="IPR023614">
    <property type="entry name" value="Porin_dom_sf"/>
</dbReference>
<dbReference type="SUPFAM" id="SSF56935">
    <property type="entry name" value="Porins"/>
    <property type="match status" value="1"/>
</dbReference>
<comment type="caution">
    <text evidence="2">The sequence shown here is derived from an EMBL/GenBank/DDBJ whole genome shotgun (WGS) entry which is preliminary data.</text>
</comment>
<proteinExistence type="predicted"/>
<keyword evidence="3" id="KW-1185">Reference proteome</keyword>
<reference evidence="2 3" key="1">
    <citation type="submission" date="2019-03" db="EMBL/GenBank/DDBJ databases">
        <title>Draft Genome Sequence of Massilia arenosa sp. nov., a Novel Massilia Species Isolated from a Sandy-loam Maize Soil.</title>
        <authorList>
            <person name="Raths R."/>
            <person name="Peta V."/>
            <person name="Bucking H."/>
        </authorList>
    </citation>
    <scope>NUCLEOTIDE SEQUENCE [LARGE SCALE GENOMIC DNA]</scope>
    <source>
        <strain evidence="2 3">MC02</strain>
    </source>
</reference>
<accession>A0A4Y9SIB0</accession>
<organism evidence="2 3">
    <name type="scientific">Zemynaea arenosa</name>
    <dbReference type="NCBI Taxonomy" id="2561931"/>
    <lineage>
        <taxon>Bacteria</taxon>
        <taxon>Pseudomonadati</taxon>
        <taxon>Pseudomonadota</taxon>
        <taxon>Betaproteobacteria</taxon>
        <taxon>Burkholderiales</taxon>
        <taxon>Oxalobacteraceae</taxon>
        <taxon>Telluria group</taxon>
        <taxon>Zemynaea</taxon>
    </lineage>
</organism>
<evidence type="ECO:0000313" key="2">
    <source>
        <dbReference type="EMBL" id="TFW20382.1"/>
    </source>
</evidence>
<dbReference type="OrthoDB" id="6975458at2"/>
<dbReference type="GO" id="GO:0015288">
    <property type="term" value="F:porin activity"/>
    <property type="evidence" value="ECO:0007669"/>
    <property type="project" value="InterPro"/>
</dbReference>
<dbReference type="GO" id="GO:0016020">
    <property type="term" value="C:membrane"/>
    <property type="evidence" value="ECO:0007669"/>
    <property type="project" value="InterPro"/>
</dbReference>
<dbReference type="EMBL" id="SPVF01000132">
    <property type="protein sequence ID" value="TFW20382.1"/>
    <property type="molecule type" value="Genomic_DNA"/>
</dbReference>
<protein>
    <submittedName>
        <fullName evidence="2">Porin</fullName>
    </submittedName>
</protein>
<name>A0A4Y9SIB0_9BURK</name>
<dbReference type="Pfam" id="PF13609">
    <property type="entry name" value="Porin_4"/>
    <property type="match status" value="1"/>
</dbReference>
<dbReference type="Proteomes" id="UP000298438">
    <property type="component" value="Unassembled WGS sequence"/>
</dbReference>
<feature type="domain" description="Porin" evidence="1">
    <location>
        <begin position="38"/>
        <end position="146"/>
    </location>
</feature>